<dbReference type="Proteomes" id="UP001168528">
    <property type="component" value="Unassembled WGS sequence"/>
</dbReference>
<dbReference type="InterPro" id="IPR023997">
    <property type="entry name" value="TonB-dep_OMP_SusC/RagA_CS"/>
</dbReference>
<keyword evidence="14" id="KW-1185">Reference proteome</keyword>
<keyword evidence="4 8" id="KW-0812">Transmembrane</keyword>
<gene>
    <name evidence="13" type="ORF">Q0590_28585</name>
</gene>
<comment type="similarity">
    <text evidence="8 9">Belongs to the TonB-dependent receptor family.</text>
</comment>
<dbReference type="Gene3D" id="2.60.40.1120">
    <property type="entry name" value="Carboxypeptidase-like, regulatory domain"/>
    <property type="match status" value="1"/>
</dbReference>
<dbReference type="SUPFAM" id="SSF56935">
    <property type="entry name" value="Porins"/>
    <property type="match status" value="1"/>
</dbReference>
<comment type="caution">
    <text evidence="13">The sequence shown here is derived from an EMBL/GenBank/DDBJ whole genome shotgun (WGS) entry which is preliminary data.</text>
</comment>
<name>A0ABT8RDT8_9BACT</name>
<dbReference type="InterPro" id="IPR037066">
    <property type="entry name" value="Plug_dom_sf"/>
</dbReference>
<keyword evidence="3 8" id="KW-1134">Transmembrane beta strand</keyword>
<dbReference type="SUPFAM" id="SSF49464">
    <property type="entry name" value="Carboxypeptidase regulatory domain-like"/>
    <property type="match status" value="1"/>
</dbReference>
<feature type="domain" description="TonB-dependent receptor plug" evidence="12">
    <location>
        <begin position="139"/>
        <end position="245"/>
    </location>
</feature>
<organism evidence="13 14">
    <name type="scientific">Rhodocytophaga aerolata</name>
    <dbReference type="NCBI Taxonomy" id="455078"/>
    <lineage>
        <taxon>Bacteria</taxon>
        <taxon>Pseudomonadati</taxon>
        <taxon>Bacteroidota</taxon>
        <taxon>Cytophagia</taxon>
        <taxon>Cytophagales</taxon>
        <taxon>Rhodocytophagaceae</taxon>
        <taxon>Rhodocytophaga</taxon>
    </lineage>
</organism>
<dbReference type="NCBIfam" id="TIGR04056">
    <property type="entry name" value="OMP_RagA_SusC"/>
    <property type="match status" value="1"/>
</dbReference>
<dbReference type="Gene3D" id="2.40.170.20">
    <property type="entry name" value="TonB-dependent receptor, beta-barrel domain"/>
    <property type="match status" value="1"/>
</dbReference>
<evidence type="ECO:0000256" key="8">
    <source>
        <dbReference type="PROSITE-ProRule" id="PRU01360"/>
    </source>
</evidence>
<dbReference type="Pfam" id="PF00593">
    <property type="entry name" value="TonB_dep_Rec_b-barrel"/>
    <property type="match status" value="1"/>
</dbReference>
<accession>A0ABT8RDT8</accession>
<evidence type="ECO:0000256" key="5">
    <source>
        <dbReference type="ARBA" id="ARBA00023077"/>
    </source>
</evidence>
<evidence type="ECO:0000313" key="13">
    <source>
        <dbReference type="EMBL" id="MDO1450272.1"/>
    </source>
</evidence>
<dbReference type="Gene3D" id="2.170.130.10">
    <property type="entry name" value="TonB-dependent receptor, plug domain"/>
    <property type="match status" value="1"/>
</dbReference>
<evidence type="ECO:0000256" key="10">
    <source>
        <dbReference type="SAM" id="SignalP"/>
    </source>
</evidence>
<evidence type="ECO:0000256" key="2">
    <source>
        <dbReference type="ARBA" id="ARBA00022448"/>
    </source>
</evidence>
<evidence type="ECO:0000259" key="11">
    <source>
        <dbReference type="Pfam" id="PF00593"/>
    </source>
</evidence>
<keyword evidence="5 9" id="KW-0798">TonB box</keyword>
<evidence type="ECO:0000256" key="7">
    <source>
        <dbReference type="ARBA" id="ARBA00023237"/>
    </source>
</evidence>
<dbReference type="InterPro" id="IPR012910">
    <property type="entry name" value="Plug_dom"/>
</dbReference>
<sequence>MDLKPTIHQRSNPPKWQLLLIFSWLLLYQAHAQQTAEQVSGIVLDETGEALIGVTVLAKNEQSDFTTGTATDVEGKFSFSNLPTEGTYSFTFSYIGYEAQTIRNQRVSSNAKLSLSIELEAGNNQLNEVVVVGYGTQKKINVTGAVSAIEADALESRPVTNLSSGLQGLMAGVTVTNPSGQPGNNGGTIRIRGIGTLGDASPLVVIDGIPGGTLDILNPQDIESISVLKDAASSSIYGVRGANGVILVTTKKGRSTTPSISYSNYFGLQTPTALPQFLGSPEYMQLLNESQVNVGRNPTYTDADIEIARNGSDPNYFANTDWINEIYKPSAPQQNHNFSVNGGGENFSYYLSYGLLKEGGLITGDNYKSNRNNLRVRLNTTLIDRLQVDVNLGYIDRNYSGSSEGIGGAGGPIYAAHQILPLVPVRFTTGGWGYIGGQRNPVAVTTDGGTDDFASQEFTGNLSATLNLFKGFSLRGQYGLIRSNSKRTIFSKTINYYSPIDNSLIYQTNVPNKIDTRDYTNLYQTFIGIAQYERLFNEIHDFKVMLGASQEENIGDNFVATRTNLATQQVGHLNLGTENQLNSGSASQNALQSLFGRVNYGFNNRYLAEVNFRYDGSTRFAPDVRWNLFTSASLGWAFSEESFFSGLKSFIDFGKLRISYGSQGNDRVGDFAYLDVLGPVGTMPIGNANTIGYRYTSVPNSLLTWESVIKQNVGLDLTLLNGRLGVTADYFINETKDILLVVPLPDVLGTNSPPQNAGKVENKGWELAFSWNEQRGDFTYGANFNISDVRNRVTDYGGVPPVLSDRIRKVGEPIDAFFGLAADRIAQVADFTYDAENDEYIPNFPHIVSDPVAPGDLIYKDLNGDGEITLDDDRTVIGNAIPRYTFGFRGNAAWKGFDVSFFLQGVGKADGYLQGASRHALINEGSLPQKIHLDRWTAENTDASYPRLTYQQSHNQRLSTYWLEDASYLRLKNIQLGYTLPAALTQRVRINKLRIFASADNLLTASDFFYAYDPETPVSSGGFYPQVKTFVMGLNLNFQ</sequence>
<feature type="signal peptide" evidence="10">
    <location>
        <begin position="1"/>
        <end position="32"/>
    </location>
</feature>
<dbReference type="RefSeq" id="WP_302041074.1">
    <property type="nucleotide sequence ID" value="NZ_JAUKPO010000027.1"/>
</dbReference>
<evidence type="ECO:0000259" key="12">
    <source>
        <dbReference type="Pfam" id="PF07715"/>
    </source>
</evidence>
<dbReference type="InterPro" id="IPR039426">
    <property type="entry name" value="TonB-dep_rcpt-like"/>
</dbReference>
<keyword evidence="2 8" id="KW-0813">Transport</keyword>
<evidence type="ECO:0000256" key="9">
    <source>
        <dbReference type="RuleBase" id="RU003357"/>
    </source>
</evidence>
<keyword evidence="13" id="KW-0675">Receptor</keyword>
<dbReference type="InterPro" id="IPR036942">
    <property type="entry name" value="Beta-barrel_TonB_sf"/>
</dbReference>
<evidence type="ECO:0000256" key="4">
    <source>
        <dbReference type="ARBA" id="ARBA00022692"/>
    </source>
</evidence>
<dbReference type="InterPro" id="IPR023996">
    <property type="entry name" value="TonB-dep_OMP_SusC/RagA"/>
</dbReference>
<reference evidence="13" key="1">
    <citation type="submission" date="2023-07" db="EMBL/GenBank/DDBJ databases">
        <title>The genome sequence of Rhodocytophaga aerolata KACC 12507.</title>
        <authorList>
            <person name="Zhang X."/>
        </authorList>
    </citation>
    <scope>NUCLEOTIDE SEQUENCE</scope>
    <source>
        <strain evidence="13">KACC 12507</strain>
    </source>
</reference>
<evidence type="ECO:0000256" key="1">
    <source>
        <dbReference type="ARBA" id="ARBA00004571"/>
    </source>
</evidence>
<dbReference type="InterPro" id="IPR008969">
    <property type="entry name" value="CarboxyPept-like_regulatory"/>
</dbReference>
<evidence type="ECO:0000313" key="14">
    <source>
        <dbReference type="Proteomes" id="UP001168528"/>
    </source>
</evidence>
<protein>
    <submittedName>
        <fullName evidence="13">TonB-dependent receptor</fullName>
    </submittedName>
</protein>
<feature type="chain" id="PRO_5047059382" evidence="10">
    <location>
        <begin position="33"/>
        <end position="1039"/>
    </location>
</feature>
<evidence type="ECO:0000256" key="6">
    <source>
        <dbReference type="ARBA" id="ARBA00023136"/>
    </source>
</evidence>
<dbReference type="NCBIfam" id="TIGR04057">
    <property type="entry name" value="SusC_RagA_signa"/>
    <property type="match status" value="1"/>
</dbReference>
<dbReference type="EMBL" id="JAUKPO010000027">
    <property type="protein sequence ID" value="MDO1450272.1"/>
    <property type="molecule type" value="Genomic_DNA"/>
</dbReference>
<dbReference type="Pfam" id="PF13620">
    <property type="entry name" value="CarboxypepD_reg"/>
    <property type="match status" value="1"/>
</dbReference>
<keyword evidence="7 8" id="KW-0998">Cell outer membrane</keyword>
<evidence type="ECO:0000256" key="3">
    <source>
        <dbReference type="ARBA" id="ARBA00022452"/>
    </source>
</evidence>
<keyword evidence="6 8" id="KW-0472">Membrane</keyword>
<dbReference type="PROSITE" id="PS52016">
    <property type="entry name" value="TONB_DEPENDENT_REC_3"/>
    <property type="match status" value="1"/>
</dbReference>
<proteinExistence type="inferred from homology"/>
<comment type="subcellular location">
    <subcellularLocation>
        <location evidence="1 8">Cell outer membrane</location>
        <topology evidence="1 8">Multi-pass membrane protein</topology>
    </subcellularLocation>
</comment>
<dbReference type="Pfam" id="PF07715">
    <property type="entry name" value="Plug"/>
    <property type="match status" value="1"/>
</dbReference>
<feature type="domain" description="TonB-dependent receptor-like beta-barrel" evidence="11">
    <location>
        <begin position="438"/>
        <end position="1002"/>
    </location>
</feature>
<dbReference type="InterPro" id="IPR000531">
    <property type="entry name" value="Beta-barrel_TonB"/>
</dbReference>
<keyword evidence="10" id="KW-0732">Signal</keyword>